<dbReference type="Proteomes" id="UP000198510">
    <property type="component" value="Unassembled WGS sequence"/>
</dbReference>
<dbReference type="EMBL" id="FNFO01000003">
    <property type="protein sequence ID" value="SDK59054.1"/>
    <property type="molecule type" value="Genomic_DNA"/>
</dbReference>
<sequence>MASVMLWAGLAMAQSPAPIAAGTARKAAASLVPRPAGIGRPSGKAPIFPAAPAHRPVAMHQYKLDSLLTFSMNSPTDSVLAYKETYTYNAEGDLTTGFFWSWDDQSVSVYREQYQYDALGRLAEFTAHTQVGTMWEGNNRSTYEWGENDQLLTSITYRPGLSGDTWREMFQYVYTYNPQQQLQELVINSREGQAWTKYSRTTYAYDAAGQLVETIDYVQTDQNEEIEWFRTTDQYDAHGNLLEQIVYFYDGTGWSIDSRQTFEYDAADQLIAYIYYQQDGDALVENNRETYVYQGDGTLRAYTDYEWVEGDWIEEGKEEYGYQPAESASRPWLPPAYYETLETPLSFYSDTQWLRASVAYSINEGAWQKESATTRYYSPQTVTQAAQWSSSAAVTVYPNPAAGSFTLDLRAVAMPPSGTYAVQLCTTTGQVVRTWAQHAPKATLALGSLPAGVYFVTLTLPQGVVHKRLVIK</sequence>
<dbReference type="InterPro" id="IPR026444">
    <property type="entry name" value="Secre_tail"/>
</dbReference>
<dbReference type="AlphaFoldDB" id="A0A1G9D5Q4"/>
<protein>
    <submittedName>
        <fullName evidence="2">Por secretion system C-terminal sorting domain-containing protein</fullName>
    </submittedName>
</protein>
<gene>
    <name evidence="2" type="ORF">SAMN05421823_1038</name>
</gene>
<proteinExistence type="predicted"/>
<organism evidence="2 3">
    <name type="scientific">Catalinimonas alkaloidigena</name>
    <dbReference type="NCBI Taxonomy" id="1075417"/>
    <lineage>
        <taxon>Bacteria</taxon>
        <taxon>Pseudomonadati</taxon>
        <taxon>Bacteroidota</taxon>
        <taxon>Cytophagia</taxon>
        <taxon>Cytophagales</taxon>
        <taxon>Catalimonadaceae</taxon>
        <taxon>Catalinimonas</taxon>
    </lineage>
</organism>
<evidence type="ECO:0000259" key="1">
    <source>
        <dbReference type="Pfam" id="PF18962"/>
    </source>
</evidence>
<dbReference type="Pfam" id="PF18962">
    <property type="entry name" value="Por_Secre_tail"/>
    <property type="match status" value="1"/>
</dbReference>
<feature type="domain" description="Secretion system C-terminal sorting" evidence="1">
    <location>
        <begin position="396"/>
        <end position="471"/>
    </location>
</feature>
<dbReference type="Gene3D" id="2.40.128.720">
    <property type="match status" value="3"/>
</dbReference>
<keyword evidence="3" id="KW-1185">Reference proteome</keyword>
<reference evidence="2 3" key="1">
    <citation type="submission" date="2016-10" db="EMBL/GenBank/DDBJ databases">
        <authorList>
            <person name="de Groot N.N."/>
        </authorList>
    </citation>
    <scope>NUCLEOTIDE SEQUENCE [LARGE SCALE GENOMIC DNA]</scope>
    <source>
        <strain evidence="2 3">DSM 25186</strain>
    </source>
</reference>
<name>A0A1G9D5Q4_9BACT</name>
<dbReference type="NCBIfam" id="TIGR04183">
    <property type="entry name" value="Por_Secre_tail"/>
    <property type="match status" value="1"/>
</dbReference>
<accession>A0A1G9D5Q4</accession>
<evidence type="ECO:0000313" key="3">
    <source>
        <dbReference type="Proteomes" id="UP000198510"/>
    </source>
</evidence>
<evidence type="ECO:0000313" key="2">
    <source>
        <dbReference type="EMBL" id="SDK59054.1"/>
    </source>
</evidence>